<dbReference type="InterPro" id="IPR042099">
    <property type="entry name" value="ANL_N_sf"/>
</dbReference>
<protein>
    <recommendedName>
        <fullName evidence="5">Carrier domain-containing protein</fullName>
    </recommendedName>
</protein>
<organism evidence="6 7">
    <name type="scientific">Fusarium equiseti</name>
    <name type="common">Fusarium scirpi</name>
    <dbReference type="NCBI Taxonomy" id="61235"/>
    <lineage>
        <taxon>Eukaryota</taxon>
        <taxon>Fungi</taxon>
        <taxon>Dikarya</taxon>
        <taxon>Ascomycota</taxon>
        <taxon>Pezizomycotina</taxon>
        <taxon>Sordariomycetes</taxon>
        <taxon>Hypocreomycetidae</taxon>
        <taxon>Hypocreales</taxon>
        <taxon>Nectriaceae</taxon>
        <taxon>Fusarium</taxon>
        <taxon>Fusarium incarnatum-equiseti species complex</taxon>
    </lineage>
</organism>
<dbReference type="InterPro" id="IPR020845">
    <property type="entry name" value="AMP-binding_CS"/>
</dbReference>
<evidence type="ECO:0000256" key="4">
    <source>
        <dbReference type="SAM" id="MobiDB-lite"/>
    </source>
</evidence>
<dbReference type="Pfam" id="PF00501">
    <property type="entry name" value="AMP-binding"/>
    <property type="match status" value="1"/>
</dbReference>
<evidence type="ECO:0000256" key="2">
    <source>
        <dbReference type="ARBA" id="ARBA00022553"/>
    </source>
</evidence>
<dbReference type="Proteomes" id="UP001152024">
    <property type="component" value="Unassembled WGS sequence"/>
</dbReference>
<dbReference type="InterPro" id="IPR051414">
    <property type="entry name" value="Adenylate-forming_Reductase"/>
</dbReference>
<dbReference type="Pfam" id="PF07993">
    <property type="entry name" value="NAD_binding_4"/>
    <property type="match status" value="1"/>
</dbReference>
<dbReference type="InterPro" id="IPR013120">
    <property type="entry name" value="FAR_NAD-bd"/>
</dbReference>
<dbReference type="Gene3D" id="1.10.1200.10">
    <property type="entry name" value="ACP-like"/>
    <property type="match status" value="1"/>
</dbReference>
<keyword evidence="3" id="KW-0521">NADP</keyword>
<feature type="domain" description="Carrier" evidence="5">
    <location>
        <begin position="579"/>
        <end position="660"/>
    </location>
</feature>
<keyword evidence="1" id="KW-0596">Phosphopantetheine</keyword>
<feature type="region of interest" description="Disordered" evidence="4">
    <location>
        <begin position="1"/>
        <end position="28"/>
    </location>
</feature>
<evidence type="ECO:0000256" key="3">
    <source>
        <dbReference type="ARBA" id="ARBA00022857"/>
    </source>
</evidence>
<dbReference type="InterPro" id="IPR036291">
    <property type="entry name" value="NAD(P)-bd_dom_sf"/>
</dbReference>
<gene>
    <name evidence="6" type="ORF">NW768_010253</name>
</gene>
<comment type="caution">
    <text evidence="6">The sequence shown here is derived from an EMBL/GenBank/DDBJ whole genome shotgun (WGS) entry which is preliminary data.</text>
</comment>
<evidence type="ECO:0000313" key="6">
    <source>
        <dbReference type="EMBL" id="KAJ4122808.1"/>
    </source>
</evidence>
<keyword evidence="2" id="KW-0597">Phosphoprotein</keyword>
<dbReference type="PROSITE" id="PS00012">
    <property type="entry name" value="PHOSPHOPANTETHEINE"/>
    <property type="match status" value="1"/>
</dbReference>
<accession>A0ABQ8R0U8</accession>
<evidence type="ECO:0000313" key="7">
    <source>
        <dbReference type="Proteomes" id="UP001152024"/>
    </source>
</evidence>
<name>A0ABQ8R0U8_FUSEQ</name>
<reference evidence="6" key="1">
    <citation type="submission" date="2022-09" db="EMBL/GenBank/DDBJ databases">
        <title>Fusarium specimens isolated from Avocado Roots.</title>
        <authorList>
            <person name="Stajich J."/>
            <person name="Roper C."/>
            <person name="Heimlech-Rivalta G."/>
        </authorList>
    </citation>
    <scope>NUCLEOTIDE SEQUENCE</scope>
    <source>
        <strain evidence="6">CF00095</strain>
    </source>
</reference>
<dbReference type="Gene3D" id="3.40.50.720">
    <property type="entry name" value="NAD(P)-binding Rossmann-like Domain"/>
    <property type="match status" value="1"/>
</dbReference>
<evidence type="ECO:0000259" key="5">
    <source>
        <dbReference type="PROSITE" id="PS50075"/>
    </source>
</evidence>
<dbReference type="Pfam" id="PF23562">
    <property type="entry name" value="AMP-binding_C_3"/>
    <property type="match status" value="1"/>
</dbReference>
<dbReference type="EMBL" id="JAOQBH010000019">
    <property type="protein sequence ID" value="KAJ4122808.1"/>
    <property type="molecule type" value="Genomic_DNA"/>
</dbReference>
<keyword evidence="7" id="KW-1185">Reference proteome</keyword>
<dbReference type="PANTHER" id="PTHR43439:SF2">
    <property type="entry name" value="ENZYME, PUTATIVE (JCVI)-RELATED"/>
    <property type="match status" value="1"/>
</dbReference>
<sequence>MTLRDIQQTEAPAPGGSPATLHKQPGKHNNENHVLVKLIEKIASEDPQRPFLCIPSSDDSQDGWRPVSFQQFNTAIDYLAHSLSSTITSKPDDEEFPTIAYIGPSDFRYSIVLFACIKAGFKALFISPRNTPAVQLSLFENTKCNVLYCTESYQAVMKPCLEQRKMQVCIIDSVEHFLNVSSSPFPYEKSIDQARWDPLVVLHTSGSTGIPKPIVVRQGTFYALETMLRMGSFNGCPFAMEDWGEKGTKILLSMPMFHGAGVYATISGIFTETITVMSFPNKPLGVDSVLECLEGSGAQGVVLPPFIVEGLAASEKGVEALLKLQFLKFAGGNLSPAVGDFLVEKGVKLNNLIASTESFPYALYHPIDPKLWQYFVFDSEAMGIDWRQCGPDEYEFVICRRDRDPGHQSVFYIFPELSEWSTKDIFQPHPTLKDHWLYKGRADDIIVFSNGEKLNPVSIEAIVAGHPVVNGALVVGQGKFQAALIVEPVDDATPKNDDERKAFIDKVWPTVEKANAETVGHGRITKDLVAVADPALPFARAGKTTVQRAATVKLYEQFIDNLYEKAEGGDDTVVSLNFENEDDLAQSIVGVFQTALGVVDLEVNTDFFAAGIDSLQIMNVTKILKTALQTANIDTTQFEPRTVYQHPTAHELAKYILSGSQDASKEVKETERLIAKYTANLPAVKTEKQPPADENQTVLITGTTGSLGAYMLHDLCQSPSIKKIIALNRAQDGGASRQPSINETRGLTQDFSKVEFLHADLSLPDFGLGQDMYNNLLASADRIIHNAWPVNFNISVSSFESSICGVRHLIDFSASAAKHVPIIFISSIGTADGWKSSERVPEGQLTDVTLPQMGYGRSKLAASLILDAAVEKGGIHAASVRVGQIAGPRAQKGMWNRQEFIPSLIASSVYLGILPDHLGPQQEVTWTSIEDISGLILDIAGIATPKPVAEVSGYFHGVNPSVADWSTLAPAVKDFYGDEMKIVSLEEWIEKLEASAKEKDLDVNKNPGVKLLDTYRGLLEGKKQGHSLRFEMERTRKASPTIRNAGPITPDLMVNWCSQWGY</sequence>
<dbReference type="Pfam" id="PF00550">
    <property type="entry name" value="PP-binding"/>
    <property type="match status" value="1"/>
</dbReference>
<dbReference type="InterPro" id="IPR000873">
    <property type="entry name" value="AMP-dep_synth/lig_dom"/>
</dbReference>
<dbReference type="Gene3D" id="3.40.50.12780">
    <property type="entry name" value="N-terminal domain of ligase-like"/>
    <property type="match status" value="1"/>
</dbReference>
<dbReference type="PROSITE" id="PS50075">
    <property type="entry name" value="CARRIER"/>
    <property type="match status" value="1"/>
</dbReference>
<evidence type="ECO:0000256" key="1">
    <source>
        <dbReference type="ARBA" id="ARBA00022450"/>
    </source>
</evidence>
<dbReference type="SUPFAM" id="SSF56801">
    <property type="entry name" value="Acetyl-CoA synthetase-like"/>
    <property type="match status" value="1"/>
</dbReference>
<dbReference type="SUPFAM" id="SSF47336">
    <property type="entry name" value="ACP-like"/>
    <property type="match status" value="1"/>
</dbReference>
<dbReference type="PANTHER" id="PTHR43439">
    <property type="entry name" value="PHENYLACETATE-COENZYME A LIGASE"/>
    <property type="match status" value="1"/>
</dbReference>
<dbReference type="InterPro" id="IPR036736">
    <property type="entry name" value="ACP-like_sf"/>
</dbReference>
<dbReference type="InterPro" id="IPR009081">
    <property type="entry name" value="PP-bd_ACP"/>
</dbReference>
<proteinExistence type="predicted"/>
<dbReference type="InterPro" id="IPR006162">
    <property type="entry name" value="Ppantetheine_attach_site"/>
</dbReference>
<dbReference type="PROSITE" id="PS00455">
    <property type="entry name" value="AMP_BINDING"/>
    <property type="match status" value="1"/>
</dbReference>
<feature type="compositionally biased region" description="Polar residues" evidence="4">
    <location>
        <begin position="1"/>
        <end position="10"/>
    </location>
</feature>
<dbReference type="SUPFAM" id="SSF51735">
    <property type="entry name" value="NAD(P)-binding Rossmann-fold domains"/>
    <property type="match status" value="1"/>
</dbReference>